<feature type="transmembrane region" description="Helical" evidence="2">
    <location>
        <begin position="208"/>
        <end position="234"/>
    </location>
</feature>
<feature type="transmembrane region" description="Helical" evidence="2">
    <location>
        <begin position="140"/>
        <end position="160"/>
    </location>
</feature>
<keyword evidence="2" id="KW-0472">Membrane</keyword>
<dbReference type="EMBL" id="DXFQ01000014">
    <property type="protein sequence ID" value="HIX19173.1"/>
    <property type="molecule type" value="Genomic_DNA"/>
</dbReference>
<keyword evidence="2" id="KW-1133">Transmembrane helix</keyword>
<dbReference type="InterPro" id="IPR025640">
    <property type="entry name" value="GYF_2"/>
</dbReference>
<name>A0A9D1V9N5_9BACT</name>
<reference evidence="4" key="2">
    <citation type="submission" date="2021-04" db="EMBL/GenBank/DDBJ databases">
        <authorList>
            <person name="Gilroy R."/>
        </authorList>
    </citation>
    <scope>NUCLEOTIDE SEQUENCE</scope>
    <source>
        <strain evidence="4">14975</strain>
    </source>
</reference>
<comment type="caution">
    <text evidence="4">The sequence shown here is derived from an EMBL/GenBank/DDBJ whole genome shotgun (WGS) entry which is preliminary data.</text>
</comment>
<feature type="compositionally biased region" description="Pro residues" evidence="1">
    <location>
        <begin position="53"/>
        <end position="65"/>
    </location>
</feature>
<proteinExistence type="predicted"/>
<feature type="compositionally biased region" description="Low complexity" evidence="1">
    <location>
        <begin position="66"/>
        <end position="91"/>
    </location>
</feature>
<keyword evidence="2" id="KW-0812">Transmembrane</keyword>
<evidence type="ECO:0000313" key="5">
    <source>
        <dbReference type="Proteomes" id="UP000823964"/>
    </source>
</evidence>
<dbReference type="Proteomes" id="UP000823964">
    <property type="component" value="Unassembled WGS sequence"/>
</dbReference>
<dbReference type="Pfam" id="PF14237">
    <property type="entry name" value="GYF_2"/>
    <property type="match status" value="1"/>
</dbReference>
<protein>
    <submittedName>
        <fullName evidence="4">DUF4339 domain-containing protein</fullName>
    </submittedName>
</protein>
<evidence type="ECO:0000313" key="4">
    <source>
        <dbReference type="EMBL" id="HIX19173.1"/>
    </source>
</evidence>
<evidence type="ECO:0000259" key="3">
    <source>
        <dbReference type="Pfam" id="PF14237"/>
    </source>
</evidence>
<gene>
    <name evidence="4" type="ORF">H9862_01055</name>
</gene>
<dbReference type="AlphaFoldDB" id="A0A9D1V9N5"/>
<evidence type="ECO:0000256" key="2">
    <source>
        <dbReference type="SAM" id="Phobius"/>
    </source>
</evidence>
<feature type="transmembrane region" description="Helical" evidence="2">
    <location>
        <begin position="342"/>
        <end position="366"/>
    </location>
</feature>
<reference evidence="4" key="1">
    <citation type="journal article" date="2021" name="PeerJ">
        <title>Extensive microbial diversity within the chicken gut microbiome revealed by metagenomics and culture.</title>
        <authorList>
            <person name="Gilroy R."/>
            <person name="Ravi A."/>
            <person name="Getino M."/>
            <person name="Pursley I."/>
            <person name="Horton D.L."/>
            <person name="Alikhan N.F."/>
            <person name="Baker D."/>
            <person name="Gharbi K."/>
            <person name="Hall N."/>
            <person name="Watson M."/>
            <person name="Adriaenssens E.M."/>
            <person name="Foster-Nyarko E."/>
            <person name="Jarju S."/>
            <person name="Secka A."/>
            <person name="Antonio M."/>
            <person name="Oren A."/>
            <person name="Chaudhuri R.R."/>
            <person name="La Ragione R."/>
            <person name="Hildebrand F."/>
            <person name="Pallen M.J."/>
        </authorList>
    </citation>
    <scope>NUCLEOTIDE SEQUENCE</scope>
    <source>
        <strain evidence="4">14975</strain>
    </source>
</reference>
<organism evidence="4 5">
    <name type="scientific">Candidatus Akkermansia intestinigallinarum</name>
    <dbReference type="NCBI Taxonomy" id="2838431"/>
    <lineage>
        <taxon>Bacteria</taxon>
        <taxon>Pseudomonadati</taxon>
        <taxon>Verrucomicrobiota</taxon>
        <taxon>Verrucomicrobiia</taxon>
        <taxon>Verrucomicrobiales</taxon>
        <taxon>Akkermansiaceae</taxon>
        <taxon>Akkermansia</taxon>
    </lineage>
</organism>
<sequence length="379" mass="40844">MRYFYSKAGKPEGPVDADTLDKLAEEGIIVPKTPVIEEGSSTWSTYAALRPSSPAPAPTPAPAPAPASASAPTPADSENAPKPAAASSSESPSRRGGLASFFGFIAGLNERVDALLNKLFRLPSWVPDGEEARCGLLGKISGITGALIWLCIVLSGIAVACKLTMWLFVPVLLGSILYGFILQYLIYQISRNMNAMILGQRIVMSSVHFPRFLGAICSIFGLVTLLVCLFYLFTGKLSDFFLSLASLLILVCMSYLNFNADKVLVTVKPAAVSPGREFNNYFRLLIRSYAASLQVFAPLLIVAGALSLIFFVMLDAQNITLFSFGKSGGVSVFKALDNLLQAFIYIHIPLIAWIILGLGSWIADLLDAIFSLPDRSSRD</sequence>
<accession>A0A9D1V9N5</accession>
<feature type="transmembrane region" description="Helical" evidence="2">
    <location>
        <begin position="240"/>
        <end position="258"/>
    </location>
</feature>
<feature type="transmembrane region" description="Helical" evidence="2">
    <location>
        <begin position="293"/>
        <end position="314"/>
    </location>
</feature>
<feature type="transmembrane region" description="Helical" evidence="2">
    <location>
        <begin position="166"/>
        <end position="187"/>
    </location>
</feature>
<feature type="region of interest" description="Disordered" evidence="1">
    <location>
        <begin position="46"/>
        <end position="95"/>
    </location>
</feature>
<feature type="domain" description="GYF" evidence="3">
    <location>
        <begin position="3"/>
        <end position="44"/>
    </location>
</feature>
<evidence type="ECO:0000256" key="1">
    <source>
        <dbReference type="SAM" id="MobiDB-lite"/>
    </source>
</evidence>